<evidence type="ECO:0000256" key="1">
    <source>
        <dbReference type="SAM" id="MobiDB-lite"/>
    </source>
</evidence>
<sequence length="422" mass="45298">MSFALKLSTQANEMHSQQARQTPEEPLPQPPPPSQQPAKPQTKKDKQLLAEEFMRNFPVQDYIPVSNEDIHYDCGNQIGTNPPRINGLAAPPASSEPDSFLSIQLVHDGPEHLVASPMSAATIDAENAAPLLSPAKSSPVKTISSIASAVLSLPTFSSDGFLKKHAPKPKSNATAAAKKKVTLRAKSDETSAQTMSDSSSFQQDEWGVGYPNMGITAIHIRSDGSTVAKWPNGAIAVSVDRERDGFRVYAAHKDGQIALSFDASGVGFINYYPSGKMMISTTSSGDGLYFSSEDFAIVRQWDAELNLKDENMESTTALGNEPDGALLYKLSDGIGIRLQLGDGGANMKNPIQLSVYFASASGIRHVFHNRINIATAVPDDACDCVFGKELAADRMAKKQKEKPVPHADLLSGIRAAVAHLLP</sequence>
<reference evidence="2" key="3">
    <citation type="submission" date="2015-02" db="UniProtKB">
        <authorList>
            <consortium name="EnsemblProtists"/>
        </authorList>
    </citation>
    <scope>IDENTIFICATION</scope>
    <source>
        <strain evidence="2">DAOM BR144</strain>
    </source>
</reference>
<dbReference type="OMA" id="WIAGLHC"/>
<evidence type="ECO:0000313" key="2">
    <source>
        <dbReference type="EnsemblProtists" id="PYU1_T012819"/>
    </source>
</evidence>
<keyword evidence="3" id="KW-1185">Reference proteome</keyword>
<organism evidence="2 3">
    <name type="scientific">Globisporangium ultimum (strain ATCC 200006 / CBS 805.95 / DAOM BR144)</name>
    <name type="common">Pythium ultimum</name>
    <dbReference type="NCBI Taxonomy" id="431595"/>
    <lineage>
        <taxon>Eukaryota</taxon>
        <taxon>Sar</taxon>
        <taxon>Stramenopiles</taxon>
        <taxon>Oomycota</taxon>
        <taxon>Peronosporomycetes</taxon>
        <taxon>Pythiales</taxon>
        <taxon>Pythiaceae</taxon>
        <taxon>Globisporangium</taxon>
    </lineage>
</organism>
<feature type="compositionally biased region" description="Pro residues" evidence="1">
    <location>
        <begin position="25"/>
        <end position="35"/>
    </location>
</feature>
<accession>K3X6H0</accession>
<dbReference type="eggNOG" id="ENOG502SQ1E">
    <property type="taxonomic scope" value="Eukaryota"/>
</dbReference>
<dbReference type="EnsemblProtists" id="PYU1_T012819">
    <property type="protein sequence ID" value="PYU1_T012819"/>
    <property type="gene ID" value="PYU1_G012792"/>
</dbReference>
<dbReference type="VEuPathDB" id="FungiDB:PYU1_G012792"/>
<feature type="region of interest" description="Disordered" evidence="1">
    <location>
        <begin position="1"/>
        <end position="46"/>
    </location>
</feature>
<reference evidence="3" key="1">
    <citation type="journal article" date="2010" name="Genome Biol.">
        <title>Genome sequence of the necrotrophic plant pathogen Pythium ultimum reveals original pathogenicity mechanisms and effector repertoire.</title>
        <authorList>
            <person name="Levesque C.A."/>
            <person name="Brouwer H."/>
            <person name="Cano L."/>
            <person name="Hamilton J.P."/>
            <person name="Holt C."/>
            <person name="Huitema E."/>
            <person name="Raffaele S."/>
            <person name="Robideau G.P."/>
            <person name="Thines M."/>
            <person name="Win J."/>
            <person name="Zerillo M.M."/>
            <person name="Beakes G.W."/>
            <person name="Boore J.L."/>
            <person name="Busam D."/>
            <person name="Dumas B."/>
            <person name="Ferriera S."/>
            <person name="Fuerstenberg S.I."/>
            <person name="Gachon C.M."/>
            <person name="Gaulin E."/>
            <person name="Govers F."/>
            <person name="Grenville-Briggs L."/>
            <person name="Horner N."/>
            <person name="Hostetler J."/>
            <person name="Jiang R.H."/>
            <person name="Johnson J."/>
            <person name="Krajaejun T."/>
            <person name="Lin H."/>
            <person name="Meijer H.J."/>
            <person name="Moore B."/>
            <person name="Morris P."/>
            <person name="Phuntmart V."/>
            <person name="Puiu D."/>
            <person name="Shetty J."/>
            <person name="Stajich J.E."/>
            <person name="Tripathy S."/>
            <person name="Wawra S."/>
            <person name="van West P."/>
            <person name="Whitty B.R."/>
            <person name="Coutinho P.M."/>
            <person name="Henrissat B."/>
            <person name="Martin F."/>
            <person name="Thomas P.D."/>
            <person name="Tyler B.M."/>
            <person name="De Vries R.P."/>
            <person name="Kamoun S."/>
            <person name="Yandell M."/>
            <person name="Tisserat N."/>
            <person name="Buell C.R."/>
        </authorList>
    </citation>
    <scope>NUCLEOTIDE SEQUENCE</scope>
    <source>
        <strain evidence="3">DAOM:BR144</strain>
    </source>
</reference>
<evidence type="ECO:0008006" key="4">
    <source>
        <dbReference type="Google" id="ProtNLM"/>
    </source>
</evidence>
<dbReference type="EMBL" id="GL376581">
    <property type="status" value="NOT_ANNOTATED_CDS"/>
    <property type="molecule type" value="Genomic_DNA"/>
</dbReference>
<protein>
    <recommendedName>
        <fullName evidence="4">FAM194 C-terminal domain-containing protein</fullName>
    </recommendedName>
</protein>
<feature type="compositionally biased region" description="Polar residues" evidence="1">
    <location>
        <begin position="7"/>
        <end position="20"/>
    </location>
</feature>
<dbReference type="InParanoid" id="K3X6H0"/>
<evidence type="ECO:0000313" key="3">
    <source>
        <dbReference type="Proteomes" id="UP000019132"/>
    </source>
</evidence>
<name>K3X6H0_GLOUD</name>
<dbReference type="HOGENOM" id="CLU_035567_0_0_1"/>
<dbReference type="STRING" id="431595.K3X6H0"/>
<dbReference type="Proteomes" id="UP000019132">
    <property type="component" value="Unassembled WGS sequence"/>
</dbReference>
<feature type="region of interest" description="Disordered" evidence="1">
    <location>
        <begin position="164"/>
        <end position="200"/>
    </location>
</feature>
<proteinExistence type="predicted"/>
<feature type="compositionally biased region" description="Polar residues" evidence="1">
    <location>
        <begin position="190"/>
        <end position="200"/>
    </location>
</feature>
<dbReference type="AlphaFoldDB" id="K3X6H0"/>
<reference evidence="3" key="2">
    <citation type="submission" date="2010-04" db="EMBL/GenBank/DDBJ databases">
        <authorList>
            <person name="Buell R."/>
            <person name="Hamilton J."/>
            <person name="Hostetler J."/>
        </authorList>
    </citation>
    <scope>NUCLEOTIDE SEQUENCE [LARGE SCALE GENOMIC DNA]</scope>
    <source>
        <strain evidence="3">DAOM:BR144</strain>
    </source>
</reference>